<dbReference type="Proteomes" id="UP000230790">
    <property type="component" value="Unassembled WGS sequence"/>
</dbReference>
<proteinExistence type="predicted"/>
<dbReference type="AlphaFoldDB" id="A0A2M8QBR3"/>
<accession>A0A2M8QBR3</accession>
<reference evidence="1 2" key="1">
    <citation type="submission" date="2017-11" db="EMBL/GenBank/DDBJ databases">
        <title>Evolution of Phototrophy in the Chloroflexi Phylum Driven by Horizontal Gene Transfer.</title>
        <authorList>
            <person name="Ward L.M."/>
            <person name="Hemp J."/>
            <person name="Shih P.M."/>
            <person name="Mcglynn S.E."/>
            <person name="Fischer W."/>
        </authorList>
    </citation>
    <scope>NUCLEOTIDE SEQUENCE [LARGE SCALE GENOMIC DNA]</scope>
    <source>
        <strain evidence="1">JP3_7</strain>
    </source>
</reference>
<evidence type="ECO:0000313" key="1">
    <source>
        <dbReference type="EMBL" id="PJF47241.1"/>
    </source>
</evidence>
<sequence length="71" mass="7999">MVVESRRRSFQQEQSPAYGRAIWAGFINGALLRLVETDLHRGKPQAMFQEDRSTLPGAPARFRWQSGAGLP</sequence>
<dbReference type="EMBL" id="PGTN01000059">
    <property type="protein sequence ID" value="PJF47241.1"/>
    <property type="molecule type" value="Genomic_DNA"/>
</dbReference>
<comment type="caution">
    <text evidence="1">The sequence shown here is derived from an EMBL/GenBank/DDBJ whole genome shotgun (WGS) entry which is preliminary data.</text>
</comment>
<gene>
    <name evidence="1" type="ORF">CUN48_09655</name>
</gene>
<protein>
    <submittedName>
        <fullName evidence="1">Uncharacterized protein</fullName>
    </submittedName>
</protein>
<evidence type="ECO:0000313" key="2">
    <source>
        <dbReference type="Proteomes" id="UP000230790"/>
    </source>
</evidence>
<name>A0A2M8QBR3_9CHLR</name>
<organism evidence="1 2">
    <name type="scientific">Candidatus Thermofonsia Clade 3 bacterium</name>
    <dbReference type="NCBI Taxonomy" id="2364212"/>
    <lineage>
        <taxon>Bacteria</taxon>
        <taxon>Bacillati</taxon>
        <taxon>Chloroflexota</taxon>
        <taxon>Candidatus Thermofontia</taxon>
        <taxon>Candidatus Thermofonsia Clade 3</taxon>
    </lineage>
</organism>